<gene>
    <name evidence="1" type="ORF">JHL16_22300</name>
</gene>
<reference evidence="1" key="1">
    <citation type="submission" date="2021-01" db="EMBL/GenBank/DDBJ databases">
        <authorList>
            <person name="Sun Q."/>
        </authorList>
    </citation>
    <scope>NUCLEOTIDE SEQUENCE</scope>
    <source>
        <strain evidence="1">YIM B02566</strain>
    </source>
</reference>
<organism evidence="1 2">
    <name type="scientific">Taklimakanibacter albus</name>
    <dbReference type="NCBI Taxonomy" id="2800327"/>
    <lineage>
        <taxon>Bacteria</taxon>
        <taxon>Pseudomonadati</taxon>
        <taxon>Pseudomonadota</taxon>
        <taxon>Alphaproteobacteria</taxon>
        <taxon>Hyphomicrobiales</taxon>
        <taxon>Aestuariivirgaceae</taxon>
        <taxon>Taklimakanibacter</taxon>
    </lineage>
</organism>
<evidence type="ECO:0000313" key="2">
    <source>
        <dbReference type="Proteomes" id="UP000616151"/>
    </source>
</evidence>
<dbReference type="Proteomes" id="UP000616151">
    <property type="component" value="Unassembled WGS sequence"/>
</dbReference>
<protein>
    <submittedName>
        <fullName evidence="1">FAD-binding oxidoreductase</fullName>
    </submittedName>
</protein>
<name>A0ACC5R9N3_9HYPH</name>
<keyword evidence="2" id="KW-1185">Reference proteome</keyword>
<accession>A0ACC5R9N3</accession>
<sequence length="443" mass="48199">MPVTPDHVYSDTEIPKQTAVAIIGGGIIGVATALELAERGIDVTLLEKGVIAGEQSSRNWGWCRQMGRDPREIPLILVALEAWRGMNARIGGETGFRQSGIIYLCETDAELAARESWQERNAKPFGLDTRIVSGEEAESLQPGATRRWKGGLFTSADGRAEPFMAAPAMAQGARRKGARILTQCAVRGLETSAGKVSAVVTEKGRIACDTVVLAGGAWSRRFLGNLDIPFPQLSVVNSVMRTAPIETPLERSCSAGKFSLRKRLDGGYTIAHRHLSVADILPDSFLLFREFLPALKVDWSGLRLRFGKRFFDEARLKRRWALDETSPFEEVRILDPEPVTAILDEAAASLKEYFPAFRDLEIAQRWGGVIDATPDAVPVMSPLAQLPGLYLATGFSGHGFGLGPGAGKLMADLVTGATPCVDPEPFRYTRYFDGTNPRPTTGL</sequence>
<comment type="caution">
    <text evidence="1">The sequence shown here is derived from an EMBL/GenBank/DDBJ whole genome shotgun (WGS) entry which is preliminary data.</text>
</comment>
<dbReference type="EMBL" id="JAENHL010000007">
    <property type="protein sequence ID" value="MBK1869108.1"/>
    <property type="molecule type" value="Genomic_DNA"/>
</dbReference>
<proteinExistence type="predicted"/>
<evidence type="ECO:0000313" key="1">
    <source>
        <dbReference type="EMBL" id="MBK1869108.1"/>
    </source>
</evidence>